<evidence type="ECO:0000256" key="1">
    <source>
        <dbReference type="ARBA" id="ARBA00004141"/>
    </source>
</evidence>
<dbReference type="EMBL" id="VSRR010057833">
    <property type="protein sequence ID" value="MPC81736.1"/>
    <property type="molecule type" value="Genomic_DNA"/>
</dbReference>
<proteinExistence type="predicted"/>
<comment type="subcellular location">
    <subcellularLocation>
        <location evidence="1">Membrane</location>
        <topology evidence="1">Multi-pass membrane protein</topology>
    </subcellularLocation>
</comment>
<gene>
    <name evidence="6" type="primary">Slc7a10</name>
    <name evidence="6" type="ORF">E2C01_076367</name>
</gene>
<dbReference type="OrthoDB" id="10062876at2759"/>
<organism evidence="6 7">
    <name type="scientific">Portunus trituberculatus</name>
    <name type="common">Swimming crab</name>
    <name type="synonym">Neptunus trituberculatus</name>
    <dbReference type="NCBI Taxonomy" id="210409"/>
    <lineage>
        <taxon>Eukaryota</taxon>
        <taxon>Metazoa</taxon>
        <taxon>Ecdysozoa</taxon>
        <taxon>Arthropoda</taxon>
        <taxon>Crustacea</taxon>
        <taxon>Multicrustacea</taxon>
        <taxon>Malacostraca</taxon>
        <taxon>Eumalacostraca</taxon>
        <taxon>Eucarida</taxon>
        <taxon>Decapoda</taxon>
        <taxon>Pleocyemata</taxon>
        <taxon>Brachyura</taxon>
        <taxon>Eubrachyura</taxon>
        <taxon>Portunoidea</taxon>
        <taxon>Portunidae</taxon>
        <taxon>Portuninae</taxon>
        <taxon>Portunus</taxon>
    </lineage>
</organism>
<evidence type="ECO:0000256" key="2">
    <source>
        <dbReference type="ARBA" id="ARBA00022692"/>
    </source>
</evidence>
<evidence type="ECO:0000256" key="3">
    <source>
        <dbReference type="ARBA" id="ARBA00022989"/>
    </source>
</evidence>
<accession>A0A5B7IID1</accession>
<keyword evidence="2 5" id="KW-0812">Transmembrane</keyword>
<dbReference type="InterPro" id="IPR002293">
    <property type="entry name" value="AA/rel_permease1"/>
</dbReference>
<dbReference type="Gene3D" id="1.20.1740.10">
    <property type="entry name" value="Amino acid/polyamine transporter I"/>
    <property type="match status" value="1"/>
</dbReference>
<protein>
    <submittedName>
        <fullName evidence="6">Asc-type amino acid transporter 1</fullName>
    </submittedName>
</protein>
<reference evidence="6 7" key="1">
    <citation type="submission" date="2019-05" db="EMBL/GenBank/DDBJ databases">
        <title>Another draft genome of Portunus trituberculatus and its Hox gene families provides insights of decapod evolution.</title>
        <authorList>
            <person name="Jeong J.-H."/>
            <person name="Song I."/>
            <person name="Kim S."/>
            <person name="Choi T."/>
            <person name="Kim D."/>
            <person name="Ryu S."/>
            <person name="Kim W."/>
        </authorList>
    </citation>
    <scope>NUCLEOTIDE SEQUENCE [LARGE SCALE GENOMIC DNA]</scope>
    <source>
        <tissue evidence="6">Muscle</tissue>
    </source>
</reference>
<keyword evidence="4 5" id="KW-0472">Membrane</keyword>
<dbReference type="PANTHER" id="PTHR11785:SF528">
    <property type="entry name" value="AMINO ACID TRANSPORTER PROTEIN JHI-21"/>
    <property type="match status" value="1"/>
</dbReference>
<dbReference type="InterPro" id="IPR050598">
    <property type="entry name" value="AminoAcid_Transporter"/>
</dbReference>
<dbReference type="Proteomes" id="UP000324222">
    <property type="component" value="Unassembled WGS sequence"/>
</dbReference>
<evidence type="ECO:0000313" key="6">
    <source>
        <dbReference type="EMBL" id="MPC81736.1"/>
    </source>
</evidence>
<keyword evidence="7" id="KW-1185">Reference proteome</keyword>
<dbReference type="GO" id="GO:0015179">
    <property type="term" value="F:L-amino acid transmembrane transporter activity"/>
    <property type="evidence" value="ECO:0007669"/>
    <property type="project" value="TreeGrafter"/>
</dbReference>
<dbReference type="Pfam" id="PF13520">
    <property type="entry name" value="AA_permease_2"/>
    <property type="match status" value="1"/>
</dbReference>
<dbReference type="AlphaFoldDB" id="A0A5B7IID1"/>
<sequence length="84" mass="9240">MIPQSGGNYTYLHEAYGPLPAFILLWMTVTISIPGSRAVAALSFANYVVQPFFPNEQTPPQSALRIIGILLIHTPSFPGTQRRP</sequence>
<dbReference type="GO" id="GO:0016020">
    <property type="term" value="C:membrane"/>
    <property type="evidence" value="ECO:0007669"/>
    <property type="project" value="UniProtKB-SubCell"/>
</dbReference>
<evidence type="ECO:0000313" key="7">
    <source>
        <dbReference type="Proteomes" id="UP000324222"/>
    </source>
</evidence>
<name>A0A5B7IID1_PORTR</name>
<comment type="caution">
    <text evidence="6">The sequence shown here is derived from an EMBL/GenBank/DDBJ whole genome shotgun (WGS) entry which is preliminary data.</text>
</comment>
<keyword evidence="3 5" id="KW-1133">Transmembrane helix</keyword>
<evidence type="ECO:0000256" key="5">
    <source>
        <dbReference type="SAM" id="Phobius"/>
    </source>
</evidence>
<evidence type="ECO:0000256" key="4">
    <source>
        <dbReference type="ARBA" id="ARBA00023136"/>
    </source>
</evidence>
<feature type="transmembrane region" description="Helical" evidence="5">
    <location>
        <begin position="15"/>
        <end position="33"/>
    </location>
</feature>
<dbReference type="PANTHER" id="PTHR11785">
    <property type="entry name" value="AMINO ACID TRANSPORTER"/>
    <property type="match status" value="1"/>
</dbReference>